<protein>
    <recommendedName>
        <fullName evidence="3">PIG-L family deacetylase</fullName>
    </recommendedName>
</protein>
<organism evidence="1 2">
    <name type="scientific">Achromobacter animicus</name>
    <dbReference type="NCBI Taxonomy" id="1389935"/>
    <lineage>
        <taxon>Bacteria</taxon>
        <taxon>Pseudomonadati</taxon>
        <taxon>Pseudomonadota</taxon>
        <taxon>Betaproteobacteria</taxon>
        <taxon>Burkholderiales</taxon>
        <taxon>Alcaligenaceae</taxon>
        <taxon>Achromobacter</taxon>
    </lineage>
</organism>
<dbReference type="InterPro" id="IPR003737">
    <property type="entry name" value="GlcNAc_PI_deacetylase-related"/>
</dbReference>
<evidence type="ECO:0008006" key="3">
    <source>
        <dbReference type="Google" id="ProtNLM"/>
    </source>
</evidence>
<dbReference type="SUPFAM" id="SSF102588">
    <property type="entry name" value="LmbE-like"/>
    <property type="match status" value="1"/>
</dbReference>
<dbReference type="InterPro" id="IPR024078">
    <property type="entry name" value="LmbE-like_dom_sf"/>
</dbReference>
<gene>
    <name evidence="1" type="ORF">LMG26690_04851</name>
</gene>
<reference evidence="1 2" key="1">
    <citation type="submission" date="2020-04" db="EMBL/GenBank/DDBJ databases">
        <authorList>
            <person name="De Canck E."/>
        </authorList>
    </citation>
    <scope>NUCLEOTIDE SEQUENCE [LARGE SCALE GENOMIC DNA]</scope>
    <source>
        <strain evidence="1 2">LMG 26690</strain>
    </source>
</reference>
<dbReference type="AlphaFoldDB" id="A0A6S7BX76"/>
<keyword evidence="2" id="KW-1185">Reference proteome</keyword>
<dbReference type="Gene3D" id="3.40.50.10320">
    <property type="entry name" value="LmbE-like"/>
    <property type="match status" value="1"/>
</dbReference>
<accession>A0A6S7BX76</accession>
<name>A0A6S7BX76_9BURK</name>
<dbReference type="EMBL" id="CADIJM010000016">
    <property type="protein sequence ID" value="CAB3731680.1"/>
    <property type="molecule type" value="Genomic_DNA"/>
</dbReference>
<dbReference type="RefSeq" id="WP_175125589.1">
    <property type="nucleotide sequence ID" value="NZ_CADIJM010000016.1"/>
</dbReference>
<proteinExistence type="predicted"/>
<sequence>MDLAQAPNPADDPSLPPSPLVVISPHLDDAVLSCAGLLAARPGSTVVTVFTARAPAQHPLTDWDRRCGFDSADAAMTCRLAEDREALGIVGAVGRELGFLDCQYTATADQDGPQITERLFHLLASLAPASVAMPLGVFHCDHERVSDAALMIRAALPGVAWFGYEDVPHCERPGVVQARLSQLLARGVMATPVRLTVDAASKARAIQAYASQLKGLESTALELAVHETYWRLTNGAADTD</sequence>
<dbReference type="Proteomes" id="UP000494214">
    <property type="component" value="Unassembled WGS sequence"/>
</dbReference>
<evidence type="ECO:0000313" key="2">
    <source>
        <dbReference type="Proteomes" id="UP000494214"/>
    </source>
</evidence>
<evidence type="ECO:0000313" key="1">
    <source>
        <dbReference type="EMBL" id="CAB3731680.1"/>
    </source>
</evidence>
<dbReference type="Pfam" id="PF02585">
    <property type="entry name" value="PIG-L"/>
    <property type="match status" value="1"/>
</dbReference>